<reference evidence="1" key="1">
    <citation type="submission" date="2018-11" db="EMBL/GenBank/DDBJ databases">
        <title>Draft genome sequences of proposed Pectobacterium aquaticum sp. nov. isolated in France from fresh water.</title>
        <authorList>
            <person name="Pedron J."/>
            <person name="Barny M.A."/>
        </authorList>
    </citation>
    <scope>NUCLEOTIDE SEQUENCE [LARGE SCALE GENOMIC DNA]</scope>
    <source>
        <strain evidence="1">A35-S23-M15</strain>
    </source>
</reference>
<dbReference type="Proteomes" id="UP000256817">
    <property type="component" value="Unassembled WGS sequence"/>
</dbReference>
<proteinExistence type="predicted"/>
<organism evidence="1 2">
    <name type="scientific">Pectobacterium aquaticum</name>
    <dbReference type="NCBI Taxonomy" id="2204145"/>
    <lineage>
        <taxon>Bacteria</taxon>
        <taxon>Pseudomonadati</taxon>
        <taxon>Pseudomonadota</taxon>
        <taxon>Gammaproteobacteria</taxon>
        <taxon>Enterobacterales</taxon>
        <taxon>Pectobacteriaceae</taxon>
        <taxon>Pectobacterium</taxon>
    </lineage>
</organism>
<evidence type="ECO:0000313" key="2">
    <source>
        <dbReference type="Proteomes" id="UP000256817"/>
    </source>
</evidence>
<dbReference type="EMBL" id="QHJW02000121">
    <property type="protein sequence ID" value="RRO01423.1"/>
    <property type="molecule type" value="Genomic_DNA"/>
</dbReference>
<accession>A0A3R8PFG4</accession>
<comment type="caution">
    <text evidence="1">The sequence shown here is derived from an EMBL/GenBank/DDBJ whole genome shotgun (WGS) entry which is preliminary data.</text>
</comment>
<sequence length="64" mass="7471">MLERVALIARLANESCCKERDREIALGLIEDLANGTIETREYRQITDKSELVEYLRKRLEDAVF</sequence>
<evidence type="ECO:0000313" key="1">
    <source>
        <dbReference type="EMBL" id="RRO01423.1"/>
    </source>
</evidence>
<gene>
    <name evidence="1" type="ORF">DMB85_020785</name>
</gene>
<evidence type="ECO:0008006" key="3">
    <source>
        <dbReference type="Google" id="ProtNLM"/>
    </source>
</evidence>
<protein>
    <recommendedName>
        <fullName evidence="3">TumA</fullName>
    </recommendedName>
</protein>
<name>A0A3R8PFG4_9GAMM</name>
<keyword evidence="2" id="KW-1185">Reference proteome</keyword>